<dbReference type="OrthoDB" id="1749075at2759"/>
<name>A0A225X0Y4_9STRA</name>
<reference evidence="4" key="1">
    <citation type="submission" date="2017-03" db="EMBL/GenBank/DDBJ databases">
        <title>Phytopthora megakarya and P. palmivora, two closely related causual agents of cacao black pod achieved similar genome size and gene model numbers by different mechanisms.</title>
        <authorList>
            <person name="Ali S."/>
            <person name="Shao J."/>
            <person name="Larry D.J."/>
            <person name="Kronmiller B."/>
            <person name="Shen D."/>
            <person name="Strem M.D."/>
            <person name="Melnick R.L."/>
            <person name="Guiltinan M.J."/>
            <person name="Tyler B.M."/>
            <person name="Meinhardt L.W."/>
            <person name="Bailey B.A."/>
        </authorList>
    </citation>
    <scope>NUCLEOTIDE SEQUENCE [LARGE SCALE GENOMIC DNA]</scope>
    <source>
        <strain evidence="4">zdho120</strain>
    </source>
</reference>
<feature type="domain" description="Reverse transcriptase Ty1/copia-type" evidence="1">
    <location>
        <begin position="352"/>
        <end position="431"/>
    </location>
</feature>
<dbReference type="Proteomes" id="UP000198211">
    <property type="component" value="Unassembled WGS sequence"/>
</dbReference>
<gene>
    <name evidence="3" type="ORF">PHMEG_0002343</name>
</gene>
<feature type="domain" description="Retrovirus-related Pol polyprotein from transposon TNT 1-94-like beta-barrel" evidence="2">
    <location>
        <begin position="115"/>
        <end position="174"/>
    </location>
</feature>
<proteinExistence type="predicted"/>
<evidence type="ECO:0000259" key="2">
    <source>
        <dbReference type="Pfam" id="PF22936"/>
    </source>
</evidence>
<dbReference type="STRING" id="4795.A0A225X0Y4"/>
<dbReference type="Pfam" id="PF07727">
    <property type="entry name" value="RVT_2"/>
    <property type="match status" value="1"/>
</dbReference>
<dbReference type="InterPro" id="IPR013103">
    <property type="entry name" value="RVT_2"/>
</dbReference>
<evidence type="ECO:0000313" key="4">
    <source>
        <dbReference type="Proteomes" id="UP000198211"/>
    </source>
</evidence>
<dbReference type="AlphaFoldDB" id="A0A225X0Y4"/>
<dbReference type="Pfam" id="PF22936">
    <property type="entry name" value="Pol_BBD"/>
    <property type="match status" value="1"/>
</dbReference>
<sequence>MLRKDLQDDMDQCCLPTLRSEPTRNEIIPTGTRRMNTEVVATTTAIVDASTTMEATTTSIVKVVTIASKTDPRTVHSNLTMMMTIAILAKFSANSVYQPISLTAKAKVEPDPTCTIDSGCTHHVTHESLLFTGITTSDGSITVGGNNQIPIEGIGCVELEVTDSKGNMKKLTAVKQDFCFDFDRKQCAMQTDQRFKIKAKMITNSDLYQGSLYFLRRYFAPFHAKVPGIVTFLQTFPPEEVVKYTGTGKIERFKVRLVIKRFLQEQGIDYNEIFSPAITMEKKRPAWLNRKDSKFRGKAPNMQTVKEPLRVGASSPCLVPNTVCFLESIGFIKLIKDRCVFRCIVDGVMCYSAVFVDDLLIIAPTPALVSELKSSLKPRFSMTDLGEVKYLLGSSIQRDCKNRTIFIHQYKYVTKVLYRFSDYIPYHIATPADKNVKLSVSSQPDSEAAKGAMKEIPYLETVGSIMYLMVDTRLDMSFYMREVSQFLANPVVRGVSGTKNYGLLLGGSSDITADNLADSLTAFRDSDYANWVDTRRSVGGYVTMLVNSPISLLSRKHHTVLGFITTQANLINEDNRSCIKICSNPELQGRSKHIHVRYCFVQEKVEQHEFIVSYCNTKDIVADIFTKALDKHQFRELRANLRMKSLDA</sequence>
<dbReference type="InterPro" id="IPR054722">
    <property type="entry name" value="PolX-like_BBD"/>
</dbReference>
<organism evidence="3 4">
    <name type="scientific">Phytophthora megakarya</name>
    <dbReference type="NCBI Taxonomy" id="4795"/>
    <lineage>
        <taxon>Eukaryota</taxon>
        <taxon>Sar</taxon>
        <taxon>Stramenopiles</taxon>
        <taxon>Oomycota</taxon>
        <taxon>Peronosporomycetes</taxon>
        <taxon>Peronosporales</taxon>
        <taxon>Peronosporaceae</taxon>
        <taxon>Phytophthora</taxon>
    </lineage>
</organism>
<dbReference type="PANTHER" id="PTHR11439:SF483">
    <property type="entry name" value="PEPTIDE SYNTHASE GLIP-LIKE, PUTATIVE (AFU_ORTHOLOGUE AFUA_3G12920)-RELATED"/>
    <property type="match status" value="1"/>
</dbReference>
<accession>A0A225X0Y4</accession>
<comment type="caution">
    <text evidence="3">The sequence shown here is derived from an EMBL/GenBank/DDBJ whole genome shotgun (WGS) entry which is preliminary data.</text>
</comment>
<evidence type="ECO:0000313" key="3">
    <source>
        <dbReference type="EMBL" id="OWZ22889.1"/>
    </source>
</evidence>
<dbReference type="PANTHER" id="PTHR11439">
    <property type="entry name" value="GAG-POL-RELATED RETROTRANSPOSON"/>
    <property type="match status" value="1"/>
</dbReference>
<evidence type="ECO:0000259" key="1">
    <source>
        <dbReference type="Pfam" id="PF07727"/>
    </source>
</evidence>
<keyword evidence="4" id="KW-1185">Reference proteome</keyword>
<protein>
    <submittedName>
        <fullName evidence="3">Gag-pol Polyprotein</fullName>
    </submittedName>
</protein>
<dbReference type="CDD" id="cd09272">
    <property type="entry name" value="RNase_HI_RT_Ty1"/>
    <property type="match status" value="1"/>
</dbReference>
<dbReference type="EMBL" id="NBNE01000102">
    <property type="protein sequence ID" value="OWZ22889.1"/>
    <property type="molecule type" value="Genomic_DNA"/>
</dbReference>